<dbReference type="GO" id="GO:0046872">
    <property type="term" value="F:metal ion binding"/>
    <property type="evidence" value="ECO:0007669"/>
    <property type="project" value="UniProtKB-KW"/>
</dbReference>
<feature type="compositionally biased region" description="Low complexity" evidence="10">
    <location>
        <begin position="1098"/>
        <end position="1109"/>
    </location>
</feature>
<reference evidence="13" key="2">
    <citation type="submission" date="2023-05" db="EMBL/GenBank/DDBJ databases">
        <authorList>
            <consortium name="Lawrence Berkeley National Laboratory"/>
            <person name="Steindorff A."/>
            <person name="Hensen N."/>
            <person name="Bonometti L."/>
            <person name="Westerberg I."/>
            <person name="Brannstrom I.O."/>
            <person name="Guillou S."/>
            <person name="Cros-Aarteil S."/>
            <person name="Calhoun S."/>
            <person name="Haridas S."/>
            <person name="Kuo A."/>
            <person name="Mondo S."/>
            <person name="Pangilinan J."/>
            <person name="Riley R."/>
            <person name="Labutti K."/>
            <person name="Andreopoulos B."/>
            <person name="Lipzen A."/>
            <person name="Chen C."/>
            <person name="Yanf M."/>
            <person name="Daum C."/>
            <person name="Ng V."/>
            <person name="Clum A."/>
            <person name="Ohm R."/>
            <person name="Martin F."/>
            <person name="Silar P."/>
            <person name="Natvig D."/>
            <person name="Lalanne C."/>
            <person name="Gautier V."/>
            <person name="Ament-Velasquez S.L."/>
            <person name="Kruys A."/>
            <person name="Hutchinson M.I."/>
            <person name="Powell A.J."/>
            <person name="Barry K."/>
            <person name="Miller A.N."/>
            <person name="Grigoriev I.V."/>
            <person name="Debuchy R."/>
            <person name="Gladieux P."/>
            <person name="Thoren M.H."/>
            <person name="Johannesson H."/>
        </authorList>
    </citation>
    <scope>NUCLEOTIDE SEQUENCE</scope>
    <source>
        <strain evidence="13">CBS 359.72</strain>
    </source>
</reference>
<protein>
    <recommendedName>
        <fullName evidence="5">polynucleotide adenylyltransferase</fullName>
        <ecNumber evidence="5">2.7.7.19</ecNumber>
    </recommendedName>
</protein>
<comment type="caution">
    <text evidence="13">The sequence shown here is derived from an EMBL/GenBank/DDBJ whole genome shotgun (WGS) entry which is preliminary data.</text>
</comment>
<dbReference type="GO" id="GO:0005737">
    <property type="term" value="C:cytoplasm"/>
    <property type="evidence" value="ECO:0007669"/>
    <property type="project" value="UniProtKB-SubCell"/>
</dbReference>
<evidence type="ECO:0000256" key="9">
    <source>
        <dbReference type="ARBA" id="ARBA00022842"/>
    </source>
</evidence>
<reference evidence="13" key="1">
    <citation type="journal article" date="2023" name="Mol. Phylogenet. Evol.">
        <title>Genome-scale phylogeny and comparative genomics of the fungal order Sordariales.</title>
        <authorList>
            <person name="Hensen N."/>
            <person name="Bonometti L."/>
            <person name="Westerberg I."/>
            <person name="Brannstrom I.O."/>
            <person name="Guillou S."/>
            <person name="Cros-Aarteil S."/>
            <person name="Calhoun S."/>
            <person name="Haridas S."/>
            <person name="Kuo A."/>
            <person name="Mondo S."/>
            <person name="Pangilinan J."/>
            <person name="Riley R."/>
            <person name="LaButti K."/>
            <person name="Andreopoulos B."/>
            <person name="Lipzen A."/>
            <person name="Chen C."/>
            <person name="Yan M."/>
            <person name="Daum C."/>
            <person name="Ng V."/>
            <person name="Clum A."/>
            <person name="Steindorff A."/>
            <person name="Ohm R.A."/>
            <person name="Martin F."/>
            <person name="Silar P."/>
            <person name="Natvig D.O."/>
            <person name="Lalanne C."/>
            <person name="Gautier V."/>
            <person name="Ament-Velasquez S.L."/>
            <person name="Kruys A."/>
            <person name="Hutchinson M.I."/>
            <person name="Powell A.J."/>
            <person name="Barry K."/>
            <person name="Miller A.N."/>
            <person name="Grigoriev I.V."/>
            <person name="Debuchy R."/>
            <person name="Gladieux P."/>
            <person name="Hiltunen Thoren M."/>
            <person name="Johannesson H."/>
        </authorList>
    </citation>
    <scope>NUCLEOTIDE SEQUENCE</scope>
    <source>
        <strain evidence="13">CBS 359.72</strain>
    </source>
</reference>
<feature type="region of interest" description="Disordered" evidence="10">
    <location>
        <begin position="1093"/>
        <end position="1119"/>
    </location>
</feature>
<dbReference type="PANTHER" id="PTHR12271:SF40">
    <property type="entry name" value="POLY(A) RNA POLYMERASE GLD2"/>
    <property type="match status" value="1"/>
</dbReference>
<keyword evidence="14" id="KW-1185">Reference proteome</keyword>
<evidence type="ECO:0000259" key="11">
    <source>
        <dbReference type="Pfam" id="PF03828"/>
    </source>
</evidence>
<evidence type="ECO:0000256" key="7">
    <source>
        <dbReference type="ARBA" id="ARBA00022679"/>
    </source>
</evidence>
<dbReference type="Gene3D" id="1.10.1410.10">
    <property type="match status" value="1"/>
</dbReference>
<keyword evidence="7" id="KW-0808">Transferase</keyword>
<evidence type="ECO:0000256" key="6">
    <source>
        <dbReference type="ARBA" id="ARBA00022490"/>
    </source>
</evidence>
<organism evidence="13 14">
    <name type="scientific">Corynascus novoguineensis</name>
    <dbReference type="NCBI Taxonomy" id="1126955"/>
    <lineage>
        <taxon>Eukaryota</taxon>
        <taxon>Fungi</taxon>
        <taxon>Dikarya</taxon>
        <taxon>Ascomycota</taxon>
        <taxon>Pezizomycotina</taxon>
        <taxon>Sordariomycetes</taxon>
        <taxon>Sordariomycetidae</taxon>
        <taxon>Sordariales</taxon>
        <taxon>Chaetomiaceae</taxon>
        <taxon>Corynascus</taxon>
    </lineage>
</organism>
<keyword evidence="9" id="KW-0460">Magnesium</keyword>
<evidence type="ECO:0000256" key="2">
    <source>
        <dbReference type="ARBA" id="ARBA00001946"/>
    </source>
</evidence>
<feature type="compositionally biased region" description="Polar residues" evidence="10">
    <location>
        <begin position="20"/>
        <end position="47"/>
    </location>
</feature>
<dbReference type="PANTHER" id="PTHR12271">
    <property type="entry name" value="POLY A POLYMERASE CID PAP -RELATED"/>
    <property type="match status" value="1"/>
</dbReference>
<dbReference type="Pfam" id="PF22600">
    <property type="entry name" value="MTPAP-like_central"/>
    <property type="match status" value="1"/>
</dbReference>
<keyword evidence="6" id="KW-0963">Cytoplasm</keyword>
<evidence type="ECO:0000256" key="8">
    <source>
        <dbReference type="ARBA" id="ARBA00022723"/>
    </source>
</evidence>
<feature type="compositionally biased region" description="Polar residues" evidence="10">
    <location>
        <begin position="80"/>
        <end position="91"/>
    </location>
</feature>
<evidence type="ECO:0000259" key="12">
    <source>
        <dbReference type="Pfam" id="PF22600"/>
    </source>
</evidence>
<dbReference type="InterPro" id="IPR054708">
    <property type="entry name" value="MTPAP-like_central"/>
</dbReference>
<gene>
    <name evidence="13" type="ORF">C7999DRAFT_35371</name>
</gene>
<dbReference type="EC" id="2.7.7.19" evidence="5"/>
<feature type="compositionally biased region" description="Polar residues" evidence="10">
    <location>
        <begin position="177"/>
        <end position="190"/>
    </location>
</feature>
<dbReference type="Gene3D" id="3.30.460.10">
    <property type="entry name" value="Beta Polymerase, domain 2"/>
    <property type="match status" value="1"/>
</dbReference>
<dbReference type="InterPro" id="IPR002058">
    <property type="entry name" value="PAP_assoc"/>
</dbReference>
<evidence type="ECO:0000256" key="1">
    <source>
        <dbReference type="ARBA" id="ARBA00001936"/>
    </source>
</evidence>
<feature type="domain" description="PAP-associated" evidence="11">
    <location>
        <begin position="916"/>
        <end position="967"/>
    </location>
</feature>
<feature type="compositionally biased region" description="Polar residues" evidence="10">
    <location>
        <begin position="146"/>
        <end position="156"/>
    </location>
</feature>
<dbReference type="SUPFAM" id="SSF81301">
    <property type="entry name" value="Nucleotidyltransferase"/>
    <property type="match status" value="2"/>
</dbReference>
<dbReference type="EMBL" id="MU857747">
    <property type="protein sequence ID" value="KAK4244287.1"/>
    <property type="molecule type" value="Genomic_DNA"/>
</dbReference>
<evidence type="ECO:0000313" key="14">
    <source>
        <dbReference type="Proteomes" id="UP001303647"/>
    </source>
</evidence>
<evidence type="ECO:0000256" key="10">
    <source>
        <dbReference type="SAM" id="MobiDB-lite"/>
    </source>
</evidence>
<dbReference type="GO" id="GO:1990817">
    <property type="term" value="F:poly(A) RNA polymerase activity"/>
    <property type="evidence" value="ECO:0007669"/>
    <property type="project" value="UniProtKB-EC"/>
</dbReference>
<proteinExistence type="inferred from homology"/>
<sequence>MAAHNGFGDGPLEDRLRNLILNNSKGSSPHQTQDAASGSSSQHSMAQAITLPVQDGFLAPSSPGTTGGPASSKTARKRPNQAQRRQMSAQLSIPIDPRPQFPQPQRSYASPPGYLDQQQQQQQHGRGGYRRTQPPHSATFRPPSRDNATPSASLTSAPFPPRSRHQPSLSYHGPMSRPNQYGWPSSPQNHPDSRIPYQMPGIPPVPFDAPASMHRSQHSSELKSSEGPLLPSAEELMAQSEMLQSLCDTIVADAEIETAGIMEKENFRLMIEQVARSAIAEYETRHNGFSNFPAESVQLKCFGSLASGFATKASDMDLGLLSPLSRVQPDAPGSLIPRLVEKAFLDMGLGARLLAHARVPIIKVCEKPSEELRQALLAERAKWERGGHEDGQDDEAHDSAELDAIEDQPNELHIQQQQDALTSDGGELDATEAQTVLEDQPNEPDAQPKEMAMTTEEKLCQLQQMETSSLSSYYTSAKRLLRKLGGRDITRSNRNEFETADIILLNQVCLAFVDGLADKALRDRLLRYQSLNRYDLSHGNNLRTLLGVLNQVEGEMLASLWDSRPFQERDRPREAAAENIVRAWRAIQDRPDFGRDPLAYQKELHLAVDQLKKIASIQVMVLSQGPNETPGSYCSRAMRLLHELGGNDSRERAEMVLPILIEHYIGGISDRAIREEVRDFQQAHRINRLQTIGRRHKSLQLAHEYEVCLARGVYENEAAATVRQYVELLRAPIVKSAAGHTHGMIPLPPSSTLLSDIRRLGDPSRAAPNRPRDRYSSALEFPKSGVGVQCDINFSAHLAVQNTLLLRCYSHCDPRVRPLILFVKHWAKVRRINSSYRGTLSSYGYTLMMLHYLVNIAQPFVCPNLQQLARPPAPNLSPQQIEETISCKGRNIQFWRDEAEIIRLARDNALTQNRESVGELLRGFFEYYAKGGSPMTMLPCRSFDWGRDVISLRTHGGLLTKQAKGWTGAKTVLEGNGVPTAPGEPSPTSPPHPLPGRLPRYQHYNHSAEQPTQQVPGQNAQQQQQQQQAGDKPPTTAAAQSQLKEVRHRYLFAIEDPFELDHNVARTVTHDGIVHIRDEFRRAWRIIRNAGRGGVQGQGRQQQQQQQQQGVGGWRQESLLEDVADAETEKEREAFNKLLEELHGVPGGVLDVE</sequence>
<comment type="similarity">
    <text evidence="4">Belongs to the DNA polymerase type-B-like family.</text>
</comment>
<evidence type="ECO:0000256" key="5">
    <source>
        <dbReference type="ARBA" id="ARBA00012388"/>
    </source>
</evidence>
<feature type="compositionally biased region" description="Low complexity" evidence="10">
    <location>
        <begin position="1010"/>
        <end position="1030"/>
    </location>
</feature>
<dbReference type="Pfam" id="PF03828">
    <property type="entry name" value="PAP_assoc"/>
    <property type="match status" value="1"/>
</dbReference>
<evidence type="ECO:0000256" key="4">
    <source>
        <dbReference type="ARBA" id="ARBA00008593"/>
    </source>
</evidence>
<comment type="cofactor">
    <cofactor evidence="2">
        <name>Mg(2+)</name>
        <dbReference type="ChEBI" id="CHEBI:18420"/>
    </cofactor>
</comment>
<feature type="compositionally biased region" description="Low complexity" evidence="10">
    <location>
        <begin position="59"/>
        <end position="73"/>
    </location>
</feature>
<keyword evidence="8" id="KW-0479">Metal-binding</keyword>
<dbReference type="InterPro" id="IPR043519">
    <property type="entry name" value="NT_sf"/>
</dbReference>
<evidence type="ECO:0000256" key="3">
    <source>
        <dbReference type="ARBA" id="ARBA00004496"/>
    </source>
</evidence>
<dbReference type="GO" id="GO:0050265">
    <property type="term" value="F:RNA uridylyltransferase activity"/>
    <property type="evidence" value="ECO:0007669"/>
    <property type="project" value="TreeGrafter"/>
</dbReference>
<feature type="region of interest" description="Disordered" evidence="10">
    <location>
        <begin position="970"/>
        <end position="1041"/>
    </location>
</feature>
<name>A0AAN7CN41_9PEZI</name>
<evidence type="ECO:0000313" key="13">
    <source>
        <dbReference type="EMBL" id="KAK4244287.1"/>
    </source>
</evidence>
<feature type="compositionally biased region" description="Pro residues" evidence="10">
    <location>
        <begin position="982"/>
        <end position="996"/>
    </location>
</feature>
<feature type="region of interest" description="Disordered" evidence="10">
    <location>
        <begin position="1"/>
        <end position="227"/>
    </location>
</feature>
<dbReference type="GO" id="GO:0031123">
    <property type="term" value="P:RNA 3'-end processing"/>
    <property type="evidence" value="ECO:0007669"/>
    <property type="project" value="TreeGrafter"/>
</dbReference>
<comment type="cofactor">
    <cofactor evidence="1">
        <name>Mn(2+)</name>
        <dbReference type="ChEBI" id="CHEBI:29035"/>
    </cofactor>
</comment>
<dbReference type="GO" id="GO:0010605">
    <property type="term" value="P:negative regulation of macromolecule metabolic process"/>
    <property type="evidence" value="ECO:0007669"/>
    <property type="project" value="UniProtKB-ARBA"/>
</dbReference>
<feature type="domain" description="Poly(A) RNA polymerase mitochondrial-like central palm" evidence="12">
    <location>
        <begin position="292"/>
        <end position="368"/>
    </location>
</feature>
<dbReference type="SUPFAM" id="SSF81631">
    <property type="entry name" value="PAP/OAS1 substrate-binding domain"/>
    <property type="match status" value="1"/>
</dbReference>
<dbReference type="AlphaFoldDB" id="A0AAN7CN41"/>
<dbReference type="Proteomes" id="UP001303647">
    <property type="component" value="Unassembled WGS sequence"/>
</dbReference>
<accession>A0AAN7CN41</accession>
<comment type="subcellular location">
    <subcellularLocation>
        <location evidence="3">Cytoplasm</location>
    </subcellularLocation>
</comment>